<protein>
    <submittedName>
        <fullName evidence="2">Glycosyl transferase family 2</fullName>
    </submittedName>
</protein>
<dbReference type="InterPro" id="IPR001173">
    <property type="entry name" value="Glyco_trans_2-like"/>
</dbReference>
<proteinExistence type="predicted"/>
<dbReference type="EMBL" id="LBUT01000003">
    <property type="protein sequence ID" value="KKQ71363.1"/>
    <property type="molecule type" value="Genomic_DNA"/>
</dbReference>
<evidence type="ECO:0000313" key="2">
    <source>
        <dbReference type="EMBL" id="KKQ71363.1"/>
    </source>
</evidence>
<dbReference type="SUPFAM" id="SSF53448">
    <property type="entry name" value="Nucleotide-diphospho-sugar transferases"/>
    <property type="match status" value="1"/>
</dbReference>
<dbReference type="Proteomes" id="UP000034406">
    <property type="component" value="Unassembled WGS sequence"/>
</dbReference>
<feature type="domain" description="Glycosyltransferase 2-like" evidence="1">
    <location>
        <begin position="4"/>
        <end position="139"/>
    </location>
</feature>
<dbReference type="Gene3D" id="3.90.550.10">
    <property type="entry name" value="Spore Coat Polysaccharide Biosynthesis Protein SpsA, Chain A"/>
    <property type="match status" value="1"/>
</dbReference>
<organism evidence="2 3">
    <name type="scientific">Candidatus Shapirobacteria bacterium GW2011_GWE2_38_30</name>
    <dbReference type="NCBI Taxonomy" id="1618490"/>
    <lineage>
        <taxon>Bacteria</taxon>
        <taxon>Candidatus Shapironibacteriota</taxon>
    </lineage>
</organism>
<accession>A0A0G0JUZ4</accession>
<keyword evidence="2" id="KW-0808">Transferase</keyword>
<dbReference type="CDD" id="cd06433">
    <property type="entry name" value="GT_2_WfgS_like"/>
    <property type="match status" value="1"/>
</dbReference>
<dbReference type="STRING" id="1618490.US90_C0003G0006"/>
<reference evidence="2 3" key="1">
    <citation type="journal article" date="2015" name="Nature">
        <title>rRNA introns, odd ribosomes, and small enigmatic genomes across a large radiation of phyla.</title>
        <authorList>
            <person name="Brown C.T."/>
            <person name="Hug L.A."/>
            <person name="Thomas B.C."/>
            <person name="Sharon I."/>
            <person name="Castelle C.J."/>
            <person name="Singh A."/>
            <person name="Wilkins M.J."/>
            <person name="Williams K.H."/>
            <person name="Banfield J.F."/>
        </authorList>
    </citation>
    <scope>NUCLEOTIDE SEQUENCE [LARGE SCALE GENOMIC DNA]</scope>
</reference>
<dbReference type="AlphaFoldDB" id="A0A0G0JUZ4"/>
<gene>
    <name evidence="2" type="ORF">US90_C0003G0006</name>
</gene>
<sequence>MKFSIVTPSFNQSQFITQTIDSVISQKGSFDIEYFVMDGGSTDNTVEILKEYEMLLNNNSRIKFFWQSKKDKGQSDAINQGFQKATGDILAFINSDDYYQPDVFQKIATQFSQNPHRHWLTGYSHIVDENDRLIQKPITQYKNFWLNNYSYSTLLILNYISQPSTFFTKKIFNQIGKFNEKLNYTMDYDYWLKIGKNSQPIILKKYLSSFRLHSSSKSKTHYKKQFSEDFSTTQIYSQNYLILFFHRFHNFLITQVYKIIK</sequence>
<dbReference type="PANTHER" id="PTHR22916">
    <property type="entry name" value="GLYCOSYLTRANSFERASE"/>
    <property type="match status" value="1"/>
</dbReference>
<evidence type="ECO:0000313" key="3">
    <source>
        <dbReference type="Proteomes" id="UP000034406"/>
    </source>
</evidence>
<dbReference type="InterPro" id="IPR029044">
    <property type="entry name" value="Nucleotide-diphossugar_trans"/>
</dbReference>
<evidence type="ECO:0000259" key="1">
    <source>
        <dbReference type="Pfam" id="PF00535"/>
    </source>
</evidence>
<dbReference type="PANTHER" id="PTHR22916:SF65">
    <property type="entry name" value="SLR1065 PROTEIN"/>
    <property type="match status" value="1"/>
</dbReference>
<name>A0A0G0JUZ4_9BACT</name>
<dbReference type="GO" id="GO:0016740">
    <property type="term" value="F:transferase activity"/>
    <property type="evidence" value="ECO:0007669"/>
    <property type="project" value="UniProtKB-KW"/>
</dbReference>
<comment type="caution">
    <text evidence="2">The sequence shown here is derived from an EMBL/GenBank/DDBJ whole genome shotgun (WGS) entry which is preliminary data.</text>
</comment>
<dbReference type="Pfam" id="PF00535">
    <property type="entry name" value="Glycos_transf_2"/>
    <property type="match status" value="1"/>
</dbReference>